<reference evidence="2 3" key="1">
    <citation type="submission" date="2018-08" db="EMBL/GenBank/DDBJ databases">
        <title>Erythrobacter zhengii sp.nov., a bacterium isolated from deep-sea sediment.</title>
        <authorList>
            <person name="Fang C."/>
            <person name="Wu Y.-H."/>
            <person name="Sun C."/>
            <person name="Wang H."/>
            <person name="Cheng H."/>
            <person name="Meng F.-X."/>
            <person name="Wang C.-S."/>
            <person name="Xu X.-W."/>
        </authorList>
    </citation>
    <scope>NUCLEOTIDE SEQUENCE [LARGE SCALE GENOMIC DNA]</scope>
    <source>
        <strain evidence="2 3">V18</strain>
    </source>
</reference>
<name>A0A418NTZ6_9SPHN</name>
<dbReference type="AlphaFoldDB" id="A0A418NTZ6"/>
<dbReference type="EMBL" id="QXFL01000002">
    <property type="protein sequence ID" value="RIV87469.1"/>
    <property type="molecule type" value="Genomic_DNA"/>
</dbReference>
<accession>A0A418NTZ6</accession>
<organism evidence="2 3">
    <name type="scientific">Aurantiacibacter zhengii</name>
    <dbReference type="NCBI Taxonomy" id="2307003"/>
    <lineage>
        <taxon>Bacteria</taxon>
        <taxon>Pseudomonadati</taxon>
        <taxon>Pseudomonadota</taxon>
        <taxon>Alphaproteobacteria</taxon>
        <taxon>Sphingomonadales</taxon>
        <taxon>Erythrobacteraceae</taxon>
        <taxon>Aurantiacibacter</taxon>
    </lineage>
</organism>
<dbReference type="RefSeq" id="WP_119584929.1">
    <property type="nucleotide sequence ID" value="NZ_CAWODQ010000012.1"/>
</dbReference>
<sequence>MPDTSPLPAEPKDQLDLYRMAVQALGGIAKHARLLSFSDRHGRFLYAGDKPVSASILADTAKALEQHARICRELERRLSPAFTGNMTETQRQQEAGKSAHARGRKRGGTSSSSGAVGHD</sequence>
<feature type="compositionally biased region" description="Low complexity" evidence="1">
    <location>
        <begin position="108"/>
        <end position="119"/>
    </location>
</feature>
<evidence type="ECO:0000313" key="3">
    <source>
        <dbReference type="Proteomes" id="UP000286576"/>
    </source>
</evidence>
<feature type="region of interest" description="Disordered" evidence="1">
    <location>
        <begin position="79"/>
        <end position="119"/>
    </location>
</feature>
<proteinExistence type="predicted"/>
<protein>
    <submittedName>
        <fullName evidence="2">Uncharacterized protein</fullName>
    </submittedName>
</protein>
<keyword evidence="3" id="KW-1185">Reference proteome</keyword>
<dbReference type="OrthoDB" id="7509902at2"/>
<dbReference type="Proteomes" id="UP000286576">
    <property type="component" value="Unassembled WGS sequence"/>
</dbReference>
<comment type="caution">
    <text evidence="2">The sequence shown here is derived from an EMBL/GenBank/DDBJ whole genome shotgun (WGS) entry which is preliminary data.</text>
</comment>
<gene>
    <name evidence="2" type="ORF">D2V07_03725</name>
</gene>
<feature type="compositionally biased region" description="Polar residues" evidence="1">
    <location>
        <begin position="82"/>
        <end position="95"/>
    </location>
</feature>
<evidence type="ECO:0000313" key="2">
    <source>
        <dbReference type="EMBL" id="RIV87469.1"/>
    </source>
</evidence>
<evidence type="ECO:0000256" key="1">
    <source>
        <dbReference type="SAM" id="MobiDB-lite"/>
    </source>
</evidence>